<evidence type="ECO:0000313" key="2">
    <source>
        <dbReference type="EMBL" id="EWZ27850.1"/>
    </source>
</evidence>
<gene>
    <name evidence="2" type="ORF">FOZG_18434</name>
</gene>
<organism evidence="2">
    <name type="scientific">Fusarium oxysporum Fo47</name>
    <dbReference type="NCBI Taxonomy" id="660027"/>
    <lineage>
        <taxon>Eukaryota</taxon>
        <taxon>Fungi</taxon>
        <taxon>Dikarya</taxon>
        <taxon>Ascomycota</taxon>
        <taxon>Pezizomycotina</taxon>
        <taxon>Sordariomycetes</taxon>
        <taxon>Hypocreomycetidae</taxon>
        <taxon>Hypocreales</taxon>
        <taxon>Nectriaceae</taxon>
        <taxon>Fusarium</taxon>
        <taxon>Fusarium oxysporum species complex</taxon>
    </lineage>
</organism>
<accession>W9JDV1</accession>
<protein>
    <submittedName>
        <fullName evidence="2">Uncharacterized protein</fullName>
    </submittedName>
</protein>
<evidence type="ECO:0000256" key="1">
    <source>
        <dbReference type="SAM" id="MobiDB-lite"/>
    </source>
</evidence>
<reference evidence="2" key="1">
    <citation type="submission" date="2011-06" db="EMBL/GenBank/DDBJ databases">
        <title>The Genome Sequence of Fusarium oxysporum Fo47.</title>
        <authorList>
            <consortium name="The Broad Institute Genome Sequencing Platform"/>
            <person name="Ma L.-J."/>
            <person name="Gale L.R."/>
            <person name="Schwartz D.C."/>
            <person name="Zhou S."/>
            <person name="Corby-Kistler H."/>
            <person name="Young S.K."/>
            <person name="Zeng Q."/>
            <person name="Gargeya S."/>
            <person name="Fitzgerald M."/>
            <person name="Haas B."/>
            <person name="Abouelleil A."/>
            <person name="Alvarado L."/>
            <person name="Arachchi H.M."/>
            <person name="Berlin A."/>
            <person name="Brown A."/>
            <person name="Chapman S.B."/>
            <person name="Chen Z."/>
            <person name="Dunbar C."/>
            <person name="Freedman E."/>
            <person name="Gearin G."/>
            <person name="Gellesch M."/>
            <person name="Goldberg J."/>
            <person name="Griggs A."/>
            <person name="Gujja S."/>
            <person name="Heiman D."/>
            <person name="Howarth C."/>
            <person name="Larson L."/>
            <person name="Lui A."/>
            <person name="MacDonald P.J.P."/>
            <person name="Mehta T."/>
            <person name="Montmayeur A."/>
            <person name="Murphy C."/>
            <person name="Neiman D."/>
            <person name="Pearson M."/>
            <person name="Priest M."/>
            <person name="Roberts A."/>
            <person name="Saif S."/>
            <person name="Shea T."/>
            <person name="Shenoy N."/>
            <person name="Sisk P."/>
            <person name="Stolte C."/>
            <person name="Sykes S."/>
            <person name="Wortman J."/>
            <person name="Nusbaum C."/>
            <person name="Birren B."/>
        </authorList>
    </citation>
    <scope>NUCLEOTIDE SEQUENCE [LARGE SCALE GENOMIC DNA]</scope>
    <source>
        <strain evidence="2">Fo47</strain>
    </source>
</reference>
<dbReference type="AlphaFoldDB" id="W9JDV1"/>
<feature type="region of interest" description="Disordered" evidence="1">
    <location>
        <begin position="1"/>
        <end position="83"/>
    </location>
</feature>
<proteinExistence type="predicted"/>
<reference evidence="2" key="2">
    <citation type="submission" date="2012-06" db="EMBL/GenBank/DDBJ databases">
        <title>Annotation of the Genome Sequence of Fusarium oxysporum Fo47.</title>
        <authorList>
            <consortium name="The Broad Institute Genomics Platform"/>
            <person name="Ma L.-J."/>
            <person name="Corby-Kistler H."/>
            <person name="Broz K."/>
            <person name="Gale L.R."/>
            <person name="Jonkers W."/>
            <person name="O'Donnell K."/>
            <person name="Ploetz R."/>
            <person name="Steinberg C."/>
            <person name="Schwartz D.C."/>
            <person name="VanEtten H."/>
            <person name="Zhou S."/>
            <person name="Young S.K."/>
            <person name="Zeng Q."/>
            <person name="Gargeya S."/>
            <person name="Fitzgerald M."/>
            <person name="Abouelleil A."/>
            <person name="Alvarado L."/>
            <person name="Chapman S.B."/>
            <person name="Gainer-Dewar J."/>
            <person name="Goldberg J."/>
            <person name="Griggs A."/>
            <person name="Gujja S."/>
            <person name="Hansen M."/>
            <person name="Howarth C."/>
            <person name="Imamovic A."/>
            <person name="Ireland A."/>
            <person name="Larimer J."/>
            <person name="McCowan C."/>
            <person name="Murphy C."/>
            <person name="Pearson M."/>
            <person name="Poon T.W."/>
            <person name="Priest M."/>
            <person name="Roberts A."/>
            <person name="Saif S."/>
            <person name="Shea T."/>
            <person name="Sykes S."/>
            <person name="Wortman J."/>
            <person name="Nusbaum C."/>
            <person name="Birren B."/>
        </authorList>
    </citation>
    <scope>NUCLEOTIDE SEQUENCE</scope>
    <source>
        <strain evidence="2">Fo47</strain>
    </source>
</reference>
<feature type="compositionally biased region" description="Polar residues" evidence="1">
    <location>
        <begin position="55"/>
        <end position="69"/>
    </location>
</feature>
<dbReference type="EMBL" id="JH717951">
    <property type="protein sequence ID" value="EWZ27850.1"/>
    <property type="molecule type" value="Genomic_DNA"/>
</dbReference>
<sequence length="124" mass="13673">MKHSRGPLMSPSSSQETLRPVKQSGRFFPREEDIDDSLNDALLTPRSGLAPPPNDDTNGDLNRSISSVSLCEEPAGMRRTPSGMFMPYEEGVMQSEDGIFGRVIDIVNTARDIAHVISNVGWRK</sequence>
<dbReference type="VEuPathDB" id="FungiDB:FOZG_18434"/>
<dbReference type="Proteomes" id="UP000030766">
    <property type="component" value="Unassembled WGS sequence"/>
</dbReference>
<name>W9JDV1_FUSOX</name>
<dbReference type="HOGENOM" id="CLU_1815901_0_0_1"/>